<dbReference type="Proteomes" id="UP000253918">
    <property type="component" value="Unassembled WGS sequence"/>
</dbReference>
<accession>A0A369VVD4</accession>
<proteinExistence type="predicted"/>
<evidence type="ECO:0000313" key="2">
    <source>
        <dbReference type="EMBL" id="RDE06298.1"/>
    </source>
</evidence>
<sequence>MVAGTASGGLSARAIKRYLLAMVAGALITAAVALNWLAFLQSRGSLPPPQLANSLCMDEKLKAMRLQPPASPTLLVVGSSVAWRHFNSAAAIAFDPLVRPYNAGFCGAKIDQTARVTSWLTERLGTVRHVALIASPFDFEDCSSPVEPSRFDIADADRLVFGDRPMPFFYARYFDPWTLLHNARGLRAERTDPGAPDPLVQTPLGDGPSEPLHSRGLFYGKVGSLDPACFVALRRTALEQHAAGRRFDVAITPLHQEWVKGASQSLALARLDAGIRAALAGTDARFHPLILRPDADAFYDAIHIRWSSTPAFTRALLEQIGETDIVASRPPARKIALNREHVPWTAN</sequence>
<dbReference type="OrthoDB" id="8259886at2"/>
<gene>
    <name evidence="2" type="ORF">DVW87_00770</name>
</gene>
<organism evidence="2 3">
    <name type="scientific">Sphingomonas aracearum</name>
    <dbReference type="NCBI Taxonomy" id="2283317"/>
    <lineage>
        <taxon>Bacteria</taxon>
        <taxon>Pseudomonadati</taxon>
        <taxon>Pseudomonadota</taxon>
        <taxon>Alphaproteobacteria</taxon>
        <taxon>Sphingomonadales</taxon>
        <taxon>Sphingomonadaceae</taxon>
        <taxon>Sphingomonas</taxon>
    </lineage>
</organism>
<evidence type="ECO:0000313" key="3">
    <source>
        <dbReference type="Proteomes" id="UP000253918"/>
    </source>
</evidence>
<keyword evidence="1" id="KW-1133">Transmembrane helix</keyword>
<dbReference type="EMBL" id="QQNB01000001">
    <property type="protein sequence ID" value="RDE06298.1"/>
    <property type="molecule type" value="Genomic_DNA"/>
</dbReference>
<keyword evidence="1" id="KW-0812">Transmembrane</keyword>
<keyword evidence="3" id="KW-1185">Reference proteome</keyword>
<dbReference type="RefSeq" id="WP_114685880.1">
    <property type="nucleotide sequence ID" value="NZ_QQNB01000001.1"/>
</dbReference>
<evidence type="ECO:0000256" key="1">
    <source>
        <dbReference type="SAM" id="Phobius"/>
    </source>
</evidence>
<keyword evidence="1" id="KW-0472">Membrane</keyword>
<comment type="caution">
    <text evidence="2">The sequence shown here is derived from an EMBL/GenBank/DDBJ whole genome shotgun (WGS) entry which is preliminary data.</text>
</comment>
<reference evidence="2 3" key="1">
    <citation type="submission" date="2018-07" db="EMBL/GenBank/DDBJ databases">
        <title>a novel species of Sphingomonas isolated from the rhizosphere soil of Araceae plant.</title>
        <authorList>
            <person name="Zhiyong W."/>
            <person name="Qinglan Z."/>
            <person name="Zhiwei F."/>
            <person name="Ding X."/>
            <person name="Gejiao W."/>
            <person name="Shixue Z."/>
        </authorList>
    </citation>
    <scope>NUCLEOTIDE SEQUENCE [LARGE SCALE GENOMIC DNA]</scope>
    <source>
        <strain evidence="2 3">WZY 27</strain>
    </source>
</reference>
<protein>
    <submittedName>
        <fullName evidence="2">Uncharacterized protein</fullName>
    </submittedName>
</protein>
<feature type="transmembrane region" description="Helical" evidence="1">
    <location>
        <begin position="18"/>
        <end position="39"/>
    </location>
</feature>
<name>A0A369VVD4_9SPHN</name>
<dbReference type="AlphaFoldDB" id="A0A369VVD4"/>